<sequence>MVKPFLELKTYKKIKSTYSDQPQSTKVMESLFDMDKLESAFGGKSKEGFDYQAYAKRMKNEEKQKSNAKNSGDALPSDHMSITFEIQDSNFLIWDNSSVVSEDSTYNFDVGSGLDGHGTVAA</sequence>
<dbReference type="EMBL" id="JACGWN010000004">
    <property type="protein sequence ID" value="KAL0453313.1"/>
    <property type="molecule type" value="Genomic_DNA"/>
</dbReference>
<proteinExistence type="predicted"/>
<reference evidence="1" key="1">
    <citation type="submission" date="2020-06" db="EMBL/GenBank/DDBJ databases">
        <authorList>
            <person name="Li T."/>
            <person name="Hu X."/>
            <person name="Zhang T."/>
            <person name="Song X."/>
            <person name="Zhang H."/>
            <person name="Dai N."/>
            <person name="Sheng W."/>
            <person name="Hou X."/>
            <person name="Wei L."/>
        </authorList>
    </citation>
    <scope>NUCLEOTIDE SEQUENCE</scope>
    <source>
        <strain evidence="1">KEN1</strain>
        <tissue evidence="1">Leaf</tissue>
    </source>
</reference>
<dbReference type="PANTHER" id="PTHR45824">
    <property type="entry name" value="GH16843P"/>
    <property type="match status" value="1"/>
</dbReference>
<dbReference type="GO" id="GO:0008526">
    <property type="term" value="F:phosphatidylinositol transfer activity"/>
    <property type="evidence" value="ECO:0007669"/>
    <property type="project" value="TreeGrafter"/>
</dbReference>
<dbReference type="InterPro" id="IPR052578">
    <property type="entry name" value="PI_Transfer_CRAL-TRIO"/>
</dbReference>
<dbReference type="Gene3D" id="3.40.525.10">
    <property type="entry name" value="CRAL-TRIO lipid binding domain"/>
    <property type="match status" value="1"/>
</dbReference>
<reference evidence="1" key="2">
    <citation type="journal article" date="2024" name="Plant">
        <title>Genomic evolution and insights into agronomic trait innovations of Sesamum species.</title>
        <authorList>
            <person name="Miao H."/>
            <person name="Wang L."/>
            <person name="Qu L."/>
            <person name="Liu H."/>
            <person name="Sun Y."/>
            <person name="Le M."/>
            <person name="Wang Q."/>
            <person name="Wei S."/>
            <person name="Zheng Y."/>
            <person name="Lin W."/>
            <person name="Duan Y."/>
            <person name="Cao H."/>
            <person name="Xiong S."/>
            <person name="Wang X."/>
            <person name="Wei L."/>
            <person name="Li C."/>
            <person name="Ma Q."/>
            <person name="Ju M."/>
            <person name="Zhao R."/>
            <person name="Li G."/>
            <person name="Mu C."/>
            <person name="Tian Q."/>
            <person name="Mei H."/>
            <person name="Zhang T."/>
            <person name="Gao T."/>
            <person name="Zhang H."/>
        </authorList>
    </citation>
    <scope>NUCLEOTIDE SEQUENCE</scope>
    <source>
        <strain evidence="1">KEN1</strain>
    </source>
</reference>
<dbReference type="SUPFAM" id="SSF52087">
    <property type="entry name" value="CRAL/TRIO domain"/>
    <property type="match status" value="1"/>
</dbReference>
<dbReference type="AlphaFoldDB" id="A0AAW2XH75"/>
<protein>
    <submittedName>
        <fullName evidence="1">Uncharacterized protein</fullName>
    </submittedName>
</protein>
<organism evidence="1">
    <name type="scientific">Sesamum latifolium</name>
    <dbReference type="NCBI Taxonomy" id="2727402"/>
    <lineage>
        <taxon>Eukaryota</taxon>
        <taxon>Viridiplantae</taxon>
        <taxon>Streptophyta</taxon>
        <taxon>Embryophyta</taxon>
        <taxon>Tracheophyta</taxon>
        <taxon>Spermatophyta</taxon>
        <taxon>Magnoliopsida</taxon>
        <taxon>eudicotyledons</taxon>
        <taxon>Gunneridae</taxon>
        <taxon>Pentapetalae</taxon>
        <taxon>asterids</taxon>
        <taxon>lamiids</taxon>
        <taxon>Lamiales</taxon>
        <taxon>Pedaliaceae</taxon>
        <taxon>Sesamum</taxon>
    </lineage>
</organism>
<dbReference type="InterPro" id="IPR036865">
    <property type="entry name" value="CRAL-TRIO_dom_sf"/>
</dbReference>
<gene>
    <name evidence="1" type="ORF">Slati_1309400</name>
</gene>
<accession>A0AAW2XH75</accession>
<evidence type="ECO:0000313" key="1">
    <source>
        <dbReference type="EMBL" id="KAL0453313.1"/>
    </source>
</evidence>
<dbReference type="PANTHER" id="PTHR45824:SF18">
    <property type="entry name" value="OS01G0264700 PROTEIN"/>
    <property type="match status" value="1"/>
</dbReference>
<comment type="caution">
    <text evidence="1">The sequence shown here is derived from an EMBL/GenBank/DDBJ whole genome shotgun (WGS) entry which is preliminary data.</text>
</comment>
<name>A0AAW2XH75_9LAMI</name>